<gene>
    <name evidence="2" type="ORF">COX73_03090</name>
</gene>
<keyword evidence="1" id="KW-0472">Membrane</keyword>
<accession>A0A2M7VJR4</accession>
<evidence type="ECO:0000313" key="3">
    <source>
        <dbReference type="Proteomes" id="UP000231469"/>
    </source>
</evidence>
<protein>
    <submittedName>
        <fullName evidence="2">Uncharacterized protein</fullName>
    </submittedName>
</protein>
<keyword evidence="1" id="KW-0812">Transmembrane</keyword>
<reference evidence="3" key="1">
    <citation type="submission" date="2017-09" db="EMBL/GenBank/DDBJ databases">
        <title>Depth-based differentiation of microbial function through sediment-hosted aquifers and enrichment of novel symbionts in the deep terrestrial subsurface.</title>
        <authorList>
            <person name="Probst A.J."/>
            <person name="Ladd B."/>
            <person name="Jarett J.K."/>
            <person name="Geller-Mcgrath D.E."/>
            <person name="Sieber C.M.K."/>
            <person name="Emerson J.B."/>
            <person name="Anantharaman K."/>
            <person name="Thomas B.C."/>
            <person name="Malmstrom R."/>
            <person name="Stieglmeier M."/>
            <person name="Klingl A."/>
            <person name="Woyke T."/>
            <person name="Ryan C.M."/>
            <person name="Banfield J.F."/>
        </authorList>
    </citation>
    <scope>NUCLEOTIDE SEQUENCE [LARGE SCALE GENOMIC DNA]</scope>
</reference>
<sequence>MDTEENKKPDTREEIIPLPESQQTKGLKLTLENLKSESSTLKLLMAGVVVVLFIGFITILMSLASILLDDWRFHASSYNEFIQTLKTQEKIIQNYTDEQKTTLETIQRMENDLKIIKEKLQK</sequence>
<dbReference type="AlphaFoldDB" id="A0A2M7VJR4"/>
<keyword evidence="1" id="KW-1133">Transmembrane helix</keyword>
<dbReference type="EMBL" id="PFPS01000125">
    <property type="protein sequence ID" value="PJA01996.1"/>
    <property type="molecule type" value="Genomic_DNA"/>
</dbReference>
<dbReference type="Proteomes" id="UP000231469">
    <property type="component" value="Unassembled WGS sequence"/>
</dbReference>
<evidence type="ECO:0000313" key="2">
    <source>
        <dbReference type="EMBL" id="PJA01996.1"/>
    </source>
</evidence>
<proteinExistence type="predicted"/>
<comment type="caution">
    <text evidence="2">The sequence shown here is derived from an EMBL/GenBank/DDBJ whole genome shotgun (WGS) entry which is preliminary data.</text>
</comment>
<organism evidence="2 3">
    <name type="scientific">bacterium (Candidatus Gribaldobacteria) CG_4_10_14_0_2_um_filter_36_18</name>
    <dbReference type="NCBI Taxonomy" id="2014264"/>
    <lineage>
        <taxon>Bacteria</taxon>
        <taxon>Candidatus Gribaldobacteria</taxon>
    </lineage>
</organism>
<feature type="transmembrane region" description="Helical" evidence="1">
    <location>
        <begin position="43"/>
        <end position="68"/>
    </location>
</feature>
<name>A0A2M7VJR4_9BACT</name>
<evidence type="ECO:0000256" key="1">
    <source>
        <dbReference type="SAM" id="Phobius"/>
    </source>
</evidence>